<evidence type="ECO:0000256" key="1">
    <source>
        <dbReference type="SAM" id="MobiDB-lite"/>
    </source>
</evidence>
<reference evidence="3" key="1">
    <citation type="journal article" date="2023" name="Mol. Phylogenet. Evol.">
        <title>Genome-scale phylogeny and comparative genomics of the fungal order Sordariales.</title>
        <authorList>
            <person name="Hensen N."/>
            <person name="Bonometti L."/>
            <person name="Westerberg I."/>
            <person name="Brannstrom I.O."/>
            <person name="Guillou S."/>
            <person name="Cros-Aarteil S."/>
            <person name="Calhoun S."/>
            <person name="Haridas S."/>
            <person name="Kuo A."/>
            <person name="Mondo S."/>
            <person name="Pangilinan J."/>
            <person name="Riley R."/>
            <person name="LaButti K."/>
            <person name="Andreopoulos B."/>
            <person name="Lipzen A."/>
            <person name="Chen C."/>
            <person name="Yan M."/>
            <person name="Daum C."/>
            <person name="Ng V."/>
            <person name="Clum A."/>
            <person name="Steindorff A."/>
            <person name="Ohm R.A."/>
            <person name="Martin F."/>
            <person name="Silar P."/>
            <person name="Natvig D.O."/>
            <person name="Lalanne C."/>
            <person name="Gautier V."/>
            <person name="Ament-Velasquez S.L."/>
            <person name="Kruys A."/>
            <person name="Hutchinson M.I."/>
            <person name="Powell A.J."/>
            <person name="Barry K."/>
            <person name="Miller A.N."/>
            <person name="Grigoriev I.V."/>
            <person name="Debuchy R."/>
            <person name="Gladieux P."/>
            <person name="Hiltunen Thoren M."/>
            <person name="Johannesson H."/>
        </authorList>
    </citation>
    <scope>NUCLEOTIDE SEQUENCE</scope>
    <source>
        <strain evidence="3">CBS 955.72</strain>
    </source>
</reference>
<feature type="domain" description="Heterokaryon incompatibility" evidence="2">
    <location>
        <begin position="292"/>
        <end position="445"/>
    </location>
</feature>
<dbReference type="Proteomes" id="UP001275084">
    <property type="component" value="Unassembled WGS sequence"/>
</dbReference>
<evidence type="ECO:0000313" key="4">
    <source>
        <dbReference type="Proteomes" id="UP001275084"/>
    </source>
</evidence>
<feature type="compositionally biased region" description="Basic residues" evidence="1">
    <location>
        <begin position="1"/>
        <end position="11"/>
    </location>
</feature>
<protein>
    <submittedName>
        <fullName evidence="3">Heterokaryon incompatibility protein-domain-containing protein</fullName>
    </submittedName>
</protein>
<dbReference type="EMBL" id="JAUIQD010000001">
    <property type="protein sequence ID" value="KAK3362501.1"/>
    <property type="molecule type" value="Genomic_DNA"/>
</dbReference>
<proteinExistence type="predicted"/>
<name>A0AAJ0HTB6_9PEZI</name>
<reference evidence="3" key="2">
    <citation type="submission" date="2023-06" db="EMBL/GenBank/DDBJ databases">
        <authorList>
            <consortium name="Lawrence Berkeley National Laboratory"/>
            <person name="Haridas S."/>
            <person name="Hensen N."/>
            <person name="Bonometti L."/>
            <person name="Westerberg I."/>
            <person name="Brannstrom I.O."/>
            <person name="Guillou S."/>
            <person name="Cros-Aarteil S."/>
            <person name="Calhoun S."/>
            <person name="Kuo A."/>
            <person name="Mondo S."/>
            <person name="Pangilinan J."/>
            <person name="Riley R."/>
            <person name="Labutti K."/>
            <person name="Andreopoulos B."/>
            <person name="Lipzen A."/>
            <person name="Chen C."/>
            <person name="Yanf M."/>
            <person name="Daum C."/>
            <person name="Ng V."/>
            <person name="Clum A."/>
            <person name="Steindorff A."/>
            <person name="Ohm R."/>
            <person name="Martin F."/>
            <person name="Silar P."/>
            <person name="Natvig D."/>
            <person name="Lalanne C."/>
            <person name="Gautier V."/>
            <person name="Ament-Velasquez S.L."/>
            <person name="Kruys A."/>
            <person name="Hutchinson M.I."/>
            <person name="Powell A.J."/>
            <person name="Barry K."/>
            <person name="Miller A.N."/>
            <person name="Grigoriev I.V."/>
            <person name="Debuchy R."/>
            <person name="Gladieux P."/>
            <person name="Thoren M.H."/>
            <person name="Johannesson H."/>
        </authorList>
    </citation>
    <scope>NUCLEOTIDE SEQUENCE</scope>
    <source>
        <strain evidence="3">CBS 955.72</strain>
    </source>
</reference>
<dbReference type="PANTHER" id="PTHR33112">
    <property type="entry name" value="DOMAIN PROTEIN, PUTATIVE-RELATED"/>
    <property type="match status" value="1"/>
</dbReference>
<organism evidence="3 4">
    <name type="scientific">Lasiosphaeria hispida</name>
    <dbReference type="NCBI Taxonomy" id="260671"/>
    <lineage>
        <taxon>Eukaryota</taxon>
        <taxon>Fungi</taxon>
        <taxon>Dikarya</taxon>
        <taxon>Ascomycota</taxon>
        <taxon>Pezizomycotina</taxon>
        <taxon>Sordariomycetes</taxon>
        <taxon>Sordariomycetidae</taxon>
        <taxon>Sordariales</taxon>
        <taxon>Lasiosphaeriaceae</taxon>
        <taxon>Lasiosphaeria</taxon>
    </lineage>
</organism>
<feature type="region of interest" description="Disordered" evidence="1">
    <location>
        <begin position="1"/>
        <end position="48"/>
    </location>
</feature>
<dbReference type="InterPro" id="IPR010730">
    <property type="entry name" value="HET"/>
</dbReference>
<gene>
    <name evidence="3" type="ORF">B0T25DRAFT_561571</name>
</gene>
<accession>A0AAJ0HTB6</accession>
<evidence type="ECO:0000259" key="2">
    <source>
        <dbReference type="Pfam" id="PF06985"/>
    </source>
</evidence>
<dbReference type="AlphaFoldDB" id="A0AAJ0HTB6"/>
<keyword evidence="4" id="KW-1185">Reference proteome</keyword>
<sequence length="759" mass="83155">MKLFRKLKKKKAEGGGLSETSSLRQALPSVPTDIAAPKQNQSGGGLAATPIPVLPTSDVCPVCFHLDPSKAPRHGNPSKSDPSWVMQEYDVPPETSAAKIELADSEDLINAANNGCMHCSIVRSALNALHPGWETEKTIVSIFLAPSLPVVVRLEFGSFVTTTVSREDALRTYGVDVPVKLIATLLDPSKPGIEAEIYRPRGVEGESSAQGSFYELSSLIGHMGFAEDIPRHAEDEKSLDFISQNVEHCFGEHSCGGDGATLPLLPNRVIWVEANTPSRIQLVEPNGFHAKYIALSYCWGPVSPDTYLTDATNLAARKVSINYDDLPPLIQDVVRCARALGIAYIWIDRLCIIQGDGGDFTTQAPQMGDIYGNASLAIAAASASSENDRILLERDQKNGPFTLNMKLEGMGTLTLGIRRRTHRLGTENYGGDYGRVSTRAWIWQERLLSARTVFFTPHALKFECHRHSIWEGFDRGVVGHSWPTQLDLISNSNSSWLKLVEEFMKRDITRPSDRLPAIEAVMRYIAKKTGWSPFWGVFEEHLVESLGWVSQSKKTIAGKHAAVMNPGHYAPTWSWASVDGGISYRHILPYHDGPLGHMDPPIYGLECRNLDQATGSMIIVGSYVIGGIRCIIEPNQDYDGTDDRIGKYRYNYQVRVSGQHADFSFEPDVALMPSGGSEQPYTASAVRIPHGQTGPVEEWTGNCLVVLVAKHNVKSLAVLLGASLRSPGGNLWERLGITGGIAVSVWSEEHVKKGPIRVG</sequence>
<comment type="caution">
    <text evidence="3">The sequence shown here is derived from an EMBL/GenBank/DDBJ whole genome shotgun (WGS) entry which is preliminary data.</text>
</comment>
<dbReference type="Pfam" id="PF06985">
    <property type="entry name" value="HET"/>
    <property type="match status" value="1"/>
</dbReference>
<evidence type="ECO:0000313" key="3">
    <source>
        <dbReference type="EMBL" id="KAK3362501.1"/>
    </source>
</evidence>
<dbReference type="PANTHER" id="PTHR33112:SF16">
    <property type="entry name" value="HETEROKARYON INCOMPATIBILITY DOMAIN-CONTAINING PROTEIN"/>
    <property type="match status" value="1"/>
</dbReference>